<dbReference type="EMBL" id="CM040990">
    <property type="protein sequence ID" value="MCJ8741482.1"/>
    <property type="molecule type" value="Genomic_DNA"/>
</dbReference>
<proteinExistence type="predicted"/>
<accession>A0ACC5Z0W4</accession>
<sequence>MQVKGQEKEQAALTMDQWRPLKNNHSFFSPSLLSPCRGWKRQTYRDVCERAPLHAQQPALLSEMPQINNVCTQTLVPLLFQTTFSLHYPSFCSKLKNLHVDQYQHKAAHYQWLSA</sequence>
<protein>
    <submittedName>
        <fullName evidence="1">Uncharacterized protein</fullName>
    </submittedName>
</protein>
<comment type="caution">
    <text evidence="1">The sequence shown here is derived from an EMBL/GenBank/DDBJ whole genome shotgun (WGS) entry which is preliminary data.</text>
</comment>
<evidence type="ECO:0000313" key="2">
    <source>
        <dbReference type="Proteomes" id="UP000830395"/>
    </source>
</evidence>
<gene>
    <name evidence="1" type="ORF">PDJAM_G00071110</name>
</gene>
<reference evidence="1" key="1">
    <citation type="submission" date="2020-02" db="EMBL/GenBank/DDBJ databases">
        <title>Genome sequencing of the panga catfish, Pangasius djambal.</title>
        <authorList>
            <person name="Wen M."/>
            <person name="Zahm M."/>
            <person name="Roques C."/>
            <person name="Cabau C."/>
            <person name="Klopp C."/>
            <person name="Donnadieu C."/>
            <person name="Jouanno E."/>
            <person name="Avarre J.-C."/>
            <person name="Campet M."/>
            <person name="Ha T."/>
            <person name="Dugue R."/>
            <person name="Lampietro C."/>
            <person name="Louis A."/>
            <person name="Herpin A."/>
            <person name="Echchiki A."/>
            <person name="Berthelot C."/>
            <person name="Parey E."/>
            <person name="Roest-Crollius H."/>
            <person name="Braasch I."/>
            <person name="Postlethwait J.H."/>
            <person name="Bobe J."/>
            <person name="Montfort J."/>
            <person name="Bouchez O."/>
            <person name="Begum T."/>
            <person name="Schartl M."/>
            <person name="Gustiano R."/>
            <person name="Guiguen Y."/>
        </authorList>
    </citation>
    <scope>NUCLEOTIDE SEQUENCE</scope>
    <source>
        <strain evidence="1">Pdj_M5554</strain>
    </source>
</reference>
<evidence type="ECO:0000313" key="1">
    <source>
        <dbReference type="EMBL" id="MCJ8741482.1"/>
    </source>
</evidence>
<keyword evidence="2" id="KW-1185">Reference proteome</keyword>
<dbReference type="Proteomes" id="UP000830395">
    <property type="component" value="Chromosome 16"/>
</dbReference>
<name>A0ACC5Z0W4_9TELE</name>
<organism evidence="1 2">
    <name type="scientific">Pangasius djambal</name>
    <dbReference type="NCBI Taxonomy" id="1691987"/>
    <lineage>
        <taxon>Eukaryota</taxon>
        <taxon>Metazoa</taxon>
        <taxon>Chordata</taxon>
        <taxon>Craniata</taxon>
        <taxon>Vertebrata</taxon>
        <taxon>Euteleostomi</taxon>
        <taxon>Actinopterygii</taxon>
        <taxon>Neopterygii</taxon>
        <taxon>Teleostei</taxon>
        <taxon>Ostariophysi</taxon>
        <taxon>Siluriformes</taxon>
        <taxon>Pangasiidae</taxon>
        <taxon>Pangasius</taxon>
    </lineage>
</organism>